<dbReference type="InterPro" id="IPR020449">
    <property type="entry name" value="Tscrpt_reg_AraC-type_HTH"/>
</dbReference>
<accession>A0A0D0JXH7</accession>
<dbReference type="Proteomes" id="UP000035017">
    <property type="component" value="Unassembled WGS sequence"/>
</dbReference>
<dbReference type="InterPro" id="IPR018062">
    <property type="entry name" value="HTH_AraC-typ_CS"/>
</dbReference>
<sequence length="277" mass="30442">MATNQNLSSPDMDIFRKATRSSQLDQVSTSGSDQGFLVGVSLRAGHQRRIFQEHHATSHDFFENAFYIRNLADDYKADLCTPFDFMLFQISPSSLAKIADDADVGGVNMLLPATAGKDIVLTNLARALVPALQRPEEANALFVDQMTTAIGTYLVQRYGGRPVPAPVRTPVLSRAQEQLAKSILLEHLEGDVSIADVAQACNLSRGYFIRAFREATGVTPYQWLLNQRVDRARHLIKTSSAPLAEIAVACGFADQSHFTRVFSALVGTTPGTWRRSI</sequence>
<evidence type="ECO:0000256" key="2">
    <source>
        <dbReference type="ARBA" id="ARBA00023125"/>
    </source>
</evidence>
<dbReference type="GO" id="GO:0003700">
    <property type="term" value="F:DNA-binding transcription factor activity"/>
    <property type="evidence" value="ECO:0007669"/>
    <property type="project" value="InterPro"/>
</dbReference>
<evidence type="ECO:0000259" key="4">
    <source>
        <dbReference type="PROSITE" id="PS01124"/>
    </source>
</evidence>
<reference evidence="5 6" key="1">
    <citation type="submission" date="2014-12" db="EMBL/GenBank/DDBJ databases">
        <title>16Stimator: statistical estimation of ribosomal gene copy numbers from draft genome assemblies.</title>
        <authorList>
            <person name="Perisin M.A."/>
            <person name="Vetter M."/>
            <person name="Gilbert J.A."/>
            <person name="Bergelson J."/>
        </authorList>
    </citation>
    <scope>NUCLEOTIDE SEQUENCE [LARGE SCALE GENOMIC DNA]</scope>
    <source>
        <strain evidence="5 6">MEJ076</strain>
    </source>
</reference>
<dbReference type="PROSITE" id="PS00041">
    <property type="entry name" value="HTH_ARAC_FAMILY_1"/>
    <property type="match status" value="1"/>
</dbReference>
<dbReference type="SMART" id="SM00342">
    <property type="entry name" value="HTH_ARAC"/>
    <property type="match status" value="1"/>
</dbReference>
<dbReference type="InterPro" id="IPR018060">
    <property type="entry name" value="HTH_AraC"/>
</dbReference>
<evidence type="ECO:0000313" key="5">
    <source>
        <dbReference type="EMBL" id="KIQ00369.1"/>
    </source>
</evidence>
<dbReference type="PRINTS" id="PR00032">
    <property type="entry name" value="HTHARAC"/>
</dbReference>
<keyword evidence="2" id="KW-0238">DNA-binding</keyword>
<evidence type="ECO:0000313" key="6">
    <source>
        <dbReference type="Proteomes" id="UP000035017"/>
    </source>
</evidence>
<evidence type="ECO:0000256" key="1">
    <source>
        <dbReference type="ARBA" id="ARBA00023015"/>
    </source>
</evidence>
<dbReference type="InterPro" id="IPR050204">
    <property type="entry name" value="AraC_XylS_family_regulators"/>
</dbReference>
<gene>
    <name evidence="5" type="ORF">RU07_17180</name>
</gene>
<dbReference type="SUPFAM" id="SSF46689">
    <property type="entry name" value="Homeodomain-like"/>
    <property type="match status" value="2"/>
</dbReference>
<dbReference type="Pfam" id="PF12833">
    <property type="entry name" value="HTH_18"/>
    <property type="match status" value="1"/>
</dbReference>
<name>A0A0D0JXH7_AGRTU</name>
<evidence type="ECO:0000256" key="3">
    <source>
        <dbReference type="ARBA" id="ARBA00023163"/>
    </source>
</evidence>
<keyword evidence="3" id="KW-0804">Transcription</keyword>
<dbReference type="AlphaFoldDB" id="A0A0D0JXH7"/>
<dbReference type="PANTHER" id="PTHR46796:SF14">
    <property type="entry name" value="TRANSCRIPTIONAL REGULATORY PROTEIN"/>
    <property type="match status" value="1"/>
</dbReference>
<dbReference type="PANTHER" id="PTHR46796">
    <property type="entry name" value="HTH-TYPE TRANSCRIPTIONAL ACTIVATOR RHAS-RELATED"/>
    <property type="match status" value="1"/>
</dbReference>
<dbReference type="Gene3D" id="1.10.10.60">
    <property type="entry name" value="Homeodomain-like"/>
    <property type="match status" value="2"/>
</dbReference>
<dbReference type="PROSITE" id="PS01124">
    <property type="entry name" value="HTH_ARAC_FAMILY_2"/>
    <property type="match status" value="1"/>
</dbReference>
<dbReference type="InterPro" id="IPR009057">
    <property type="entry name" value="Homeodomain-like_sf"/>
</dbReference>
<dbReference type="EMBL" id="JXQV01000021">
    <property type="protein sequence ID" value="KIQ00369.1"/>
    <property type="molecule type" value="Genomic_DNA"/>
</dbReference>
<dbReference type="OrthoDB" id="9793400at2"/>
<feature type="domain" description="HTH araC/xylS-type" evidence="4">
    <location>
        <begin position="178"/>
        <end position="276"/>
    </location>
</feature>
<keyword evidence="1" id="KW-0805">Transcription regulation</keyword>
<dbReference type="GO" id="GO:0043565">
    <property type="term" value="F:sequence-specific DNA binding"/>
    <property type="evidence" value="ECO:0007669"/>
    <property type="project" value="InterPro"/>
</dbReference>
<protein>
    <submittedName>
        <fullName evidence="5">AraC family transcriptional regulator</fullName>
    </submittedName>
</protein>
<proteinExistence type="predicted"/>
<organism evidence="5 6">
    <name type="scientific">Agrobacterium tumefaciens</name>
    <dbReference type="NCBI Taxonomy" id="358"/>
    <lineage>
        <taxon>Bacteria</taxon>
        <taxon>Pseudomonadati</taxon>
        <taxon>Pseudomonadota</taxon>
        <taxon>Alphaproteobacteria</taxon>
        <taxon>Hyphomicrobiales</taxon>
        <taxon>Rhizobiaceae</taxon>
        <taxon>Rhizobium/Agrobacterium group</taxon>
        <taxon>Agrobacterium</taxon>
        <taxon>Agrobacterium tumefaciens complex</taxon>
    </lineage>
</organism>
<comment type="caution">
    <text evidence="5">The sequence shown here is derived from an EMBL/GenBank/DDBJ whole genome shotgun (WGS) entry which is preliminary data.</text>
</comment>